<protein>
    <submittedName>
        <fullName evidence="1">Uncharacterized protein</fullName>
    </submittedName>
</protein>
<sequence length="144" mass="14709">MFRGVPTNQTAKTSGGPRELRAEGPSEGSHVAHTGDGTPLTQPPASALTCGSLTTALGLSAVFSLWNQTQSVPVSPDPGAQPTGSAVHAAFLTAPPVTSKTRCPGLEGVTPVCSADTPVTQRREGPTAPAPPNIRLQHPWSDVV</sequence>
<accession>A0ACB1MJT1</accession>
<evidence type="ECO:0000313" key="2">
    <source>
        <dbReference type="Proteomes" id="UP001162501"/>
    </source>
</evidence>
<evidence type="ECO:0000313" key="1">
    <source>
        <dbReference type="EMBL" id="CAN0501263.1"/>
    </source>
</evidence>
<organism evidence="1 2">
    <name type="scientific">Rangifer tarandus platyrhynchus</name>
    <name type="common">Svalbard reindeer</name>
    <dbReference type="NCBI Taxonomy" id="3082113"/>
    <lineage>
        <taxon>Eukaryota</taxon>
        <taxon>Metazoa</taxon>
        <taxon>Chordata</taxon>
        <taxon>Craniata</taxon>
        <taxon>Vertebrata</taxon>
        <taxon>Euteleostomi</taxon>
        <taxon>Mammalia</taxon>
        <taxon>Eutheria</taxon>
        <taxon>Laurasiatheria</taxon>
        <taxon>Artiodactyla</taxon>
        <taxon>Ruminantia</taxon>
        <taxon>Pecora</taxon>
        <taxon>Cervidae</taxon>
        <taxon>Odocoileinae</taxon>
        <taxon>Rangifer</taxon>
    </lineage>
</organism>
<name>A0ACB1MJT1_RANTA</name>
<gene>
    <name evidence="1" type="ORF">MRATA1EN22A_LOCUS22319</name>
</gene>
<proteinExistence type="predicted"/>
<dbReference type="EMBL" id="OZ243562">
    <property type="protein sequence ID" value="CAN0501263.1"/>
    <property type="molecule type" value="Genomic_DNA"/>
</dbReference>
<dbReference type="Proteomes" id="UP001162501">
    <property type="component" value="Chromosome 34"/>
</dbReference>
<reference evidence="1" key="1">
    <citation type="submission" date="2025-03" db="EMBL/GenBank/DDBJ databases">
        <authorList>
            <consortium name="ELIXIR-Norway"/>
            <consortium name="Elixir Norway"/>
        </authorList>
    </citation>
    <scope>NUCLEOTIDE SEQUENCE</scope>
</reference>